<evidence type="ECO:0000256" key="5">
    <source>
        <dbReference type="ARBA" id="ARBA00030497"/>
    </source>
</evidence>
<dbReference type="Pfam" id="PF01329">
    <property type="entry name" value="Pterin_4a"/>
    <property type="match status" value="1"/>
</dbReference>
<dbReference type="SUPFAM" id="SSF55248">
    <property type="entry name" value="PCD-like"/>
    <property type="match status" value="1"/>
</dbReference>
<keyword evidence="7" id="KW-1185">Reference proteome</keyword>
<reference evidence="6" key="1">
    <citation type="journal article" date="2020" name="Stud. Mycol.">
        <title>101 Dothideomycetes genomes: a test case for predicting lifestyles and emergence of pathogens.</title>
        <authorList>
            <person name="Haridas S."/>
            <person name="Albert R."/>
            <person name="Binder M."/>
            <person name="Bloem J."/>
            <person name="Labutti K."/>
            <person name="Salamov A."/>
            <person name="Andreopoulos B."/>
            <person name="Baker S."/>
            <person name="Barry K."/>
            <person name="Bills G."/>
            <person name="Bluhm B."/>
            <person name="Cannon C."/>
            <person name="Castanera R."/>
            <person name="Culley D."/>
            <person name="Daum C."/>
            <person name="Ezra D."/>
            <person name="Gonzalez J."/>
            <person name="Henrissat B."/>
            <person name="Kuo A."/>
            <person name="Liang C."/>
            <person name="Lipzen A."/>
            <person name="Lutzoni F."/>
            <person name="Magnuson J."/>
            <person name="Mondo S."/>
            <person name="Nolan M."/>
            <person name="Ohm R."/>
            <person name="Pangilinan J."/>
            <person name="Park H.-J."/>
            <person name="Ramirez L."/>
            <person name="Alfaro M."/>
            <person name="Sun H."/>
            <person name="Tritt A."/>
            <person name="Yoshinaga Y."/>
            <person name="Zwiers L.-H."/>
            <person name="Turgeon B."/>
            <person name="Goodwin S."/>
            <person name="Spatafora J."/>
            <person name="Crous P."/>
            <person name="Grigoriev I."/>
        </authorList>
    </citation>
    <scope>NUCLEOTIDE SEQUENCE</scope>
    <source>
        <strain evidence="6">CBS 279.74</strain>
    </source>
</reference>
<keyword evidence="4" id="KW-0456">Lyase</keyword>
<dbReference type="AlphaFoldDB" id="A0A6G1KHY5"/>
<comment type="catalytic activity">
    <reaction evidence="1">
        <text>(4aS,6R)-4a-hydroxy-L-erythro-5,6,7,8-tetrahydrobiopterin = (6R)-L-erythro-6,7-dihydrobiopterin + H2O</text>
        <dbReference type="Rhea" id="RHEA:11920"/>
        <dbReference type="ChEBI" id="CHEBI:15377"/>
        <dbReference type="ChEBI" id="CHEBI:15642"/>
        <dbReference type="ChEBI" id="CHEBI:43120"/>
        <dbReference type="EC" id="4.2.1.96"/>
    </reaction>
</comment>
<dbReference type="EC" id="4.2.1.96" evidence="3"/>
<proteinExistence type="inferred from homology"/>
<dbReference type="InterPro" id="IPR001533">
    <property type="entry name" value="Pterin_deHydtase"/>
</dbReference>
<organism evidence="6 7">
    <name type="scientific">Pleomassaria siparia CBS 279.74</name>
    <dbReference type="NCBI Taxonomy" id="1314801"/>
    <lineage>
        <taxon>Eukaryota</taxon>
        <taxon>Fungi</taxon>
        <taxon>Dikarya</taxon>
        <taxon>Ascomycota</taxon>
        <taxon>Pezizomycotina</taxon>
        <taxon>Dothideomycetes</taxon>
        <taxon>Pleosporomycetidae</taxon>
        <taxon>Pleosporales</taxon>
        <taxon>Pleomassariaceae</taxon>
        <taxon>Pleomassaria</taxon>
    </lineage>
</organism>
<dbReference type="EMBL" id="MU005766">
    <property type="protein sequence ID" value="KAF2712092.1"/>
    <property type="molecule type" value="Genomic_DNA"/>
</dbReference>
<evidence type="ECO:0000256" key="1">
    <source>
        <dbReference type="ARBA" id="ARBA00001554"/>
    </source>
</evidence>
<dbReference type="PANTHER" id="PTHR12599">
    <property type="entry name" value="PTERIN-4-ALPHA-CARBINOLAMINE DEHYDRATASE"/>
    <property type="match status" value="1"/>
</dbReference>
<evidence type="ECO:0000256" key="3">
    <source>
        <dbReference type="ARBA" id="ARBA00013252"/>
    </source>
</evidence>
<dbReference type="PANTHER" id="PTHR12599:SF0">
    <property type="entry name" value="PTERIN-4-ALPHA-CARBINOLAMINE DEHYDRATASE"/>
    <property type="match status" value="1"/>
</dbReference>
<evidence type="ECO:0000313" key="7">
    <source>
        <dbReference type="Proteomes" id="UP000799428"/>
    </source>
</evidence>
<dbReference type="OrthoDB" id="277398at2759"/>
<dbReference type="CDD" id="cd00488">
    <property type="entry name" value="PCD_DCoH"/>
    <property type="match status" value="1"/>
</dbReference>
<sequence length="219" mass="24446">MDALCLLSRRTLSNLGSMSFRIRIAQRGLPSSRLQLQLQLQLLSLPLPLCCTRPICQPAATLDHQPRFPRRLLPQAPLLANLATGRTSIRNFSTGRSSRTNSESAKHAVGEPSHIIFAENQAADLPGRVSELLSVWTISPSRKGLIRHFTFPSFSKAFSFMTLVAAESKAKRHHPSWHNVYNTVTVEWTTHDAEGMSSKDVDMAEFCNRTAERVGLKKQ</sequence>
<dbReference type="Proteomes" id="UP000799428">
    <property type="component" value="Unassembled WGS sequence"/>
</dbReference>
<evidence type="ECO:0000256" key="4">
    <source>
        <dbReference type="ARBA" id="ARBA00023239"/>
    </source>
</evidence>
<protein>
    <recommendedName>
        <fullName evidence="3">4a-hydroxytetrahydrobiopterin dehydratase</fullName>
        <ecNumber evidence="3">4.2.1.96</ecNumber>
    </recommendedName>
    <alternativeName>
        <fullName evidence="5">4-alpha-hydroxy-tetrahydropterin dehydratase</fullName>
    </alternativeName>
</protein>
<gene>
    <name evidence="6" type="ORF">K504DRAFT_464179</name>
</gene>
<accession>A0A6G1KHY5</accession>
<comment type="similarity">
    <text evidence="2">Belongs to the pterin-4-alpha-carbinolamine dehydratase family.</text>
</comment>
<dbReference type="GO" id="GO:0006729">
    <property type="term" value="P:tetrahydrobiopterin biosynthetic process"/>
    <property type="evidence" value="ECO:0007669"/>
    <property type="project" value="InterPro"/>
</dbReference>
<dbReference type="GO" id="GO:0008124">
    <property type="term" value="F:4-alpha-hydroxytetrahydrobiopterin dehydratase activity"/>
    <property type="evidence" value="ECO:0007669"/>
    <property type="project" value="UniProtKB-EC"/>
</dbReference>
<name>A0A6G1KHY5_9PLEO</name>
<evidence type="ECO:0000256" key="2">
    <source>
        <dbReference type="ARBA" id="ARBA00006472"/>
    </source>
</evidence>
<evidence type="ECO:0000313" key="6">
    <source>
        <dbReference type="EMBL" id="KAF2712092.1"/>
    </source>
</evidence>
<dbReference type="InterPro" id="IPR036428">
    <property type="entry name" value="PCD_sf"/>
</dbReference>
<dbReference type="Gene3D" id="3.30.1360.20">
    <property type="entry name" value="Transcriptional coactivator/pterin dehydratase"/>
    <property type="match status" value="1"/>
</dbReference>